<reference evidence="2 3" key="1">
    <citation type="submission" date="2018-03" db="EMBL/GenBank/DDBJ databases">
        <title>Diversity of bacteria associated with corn roots inoculated with woodland soils in Canada, and Description of Pseudomonas aylmerense sp. nov.</title>
        <authorList>
            <person name="Tambong J.T."/>
            <person name="Xu R."/>
            <person name="Tchagang C."/>
        </authorList>
    </citation>
    <scope>NUCLEOTIDE SEQUENCE [LARGE SCALE GENOMIC DNA]</scope>
    <source>
        <strain evidence="2 3">S1E44</strain>
    </source>
</reference>
<keyword evidence="1" id="KW-0472">Membrane</keyword>
<keyword evidence="1" id="KW-0812">Transmembrane</keyword>
<accession>A0A2T4FVG4</accession>
<organism evidence="2 3">
    <name type="scientific">Pseudomonas aylmerensis</name>
    <dbReference type="NCBI Taxonomy" id="1869229"/>
    <lineage>
        <taxon>Bacteria</taxon>
        <taxon>Pseudomonadati</taxon>
        <taxon>Pseudomonadota</taxon>
        <taxon>Gammaproteobacteria</taxon>
        <taxon>Pseudomonadales</taxon>
        <taxon>Pseudomonadaceae</taxon>
        <taxon>Pseudomonas</taxon>
    </lineage>
</organism>
<proteinExistence type="predicted"/>
<sequence>MSKVTPPTPLRAAHIAPGAPLHGTLKGALATLVLMLLALLFWQLLDQLQQNQKNQQQYTIDYSADLAEQISLNMGLSAKIALNLLPMVEPPRDSEQQQALMRTLQRSLPELRSIALLAPSGAMISDSANDSQDGPWLEELVQRSHAQSYYLSNNNDGAIIYLLLHQPSGGSRMYWVLR</sequence>
<feature type="non-terminal residue" evidence="2">
    <location>
        <position position="178"/>
    </location>
</feature>
<dbReference type="EMBL" id="PYWW01000043">
    <property type="protein sequence ID" value="PTC27355.1"/>
    <property type="molecule type" value="Genomic_DNA"/>
</dbReference>
<feature type="transmembrane region" description="Helical" evidence="1">
    <location>
        <begin position="27"/>
        <end position="45"/>
    </location>
</feature>
<evidence type="ECO:0000313" key="2">
    <source>
        <dbReference type="EMBL" id="PTC27355.1"/>
    </source>
</evidence>
<keyword evidence="1" id="KW-1133">Transmembrane helix</keyword>
<name>A0A2T4FVG4_9PSED</name>
<dbReference type="Proteomes" id="UP000240571">
    <property type="component" value="Unassembled WGS sequence"/>
</dbReference>
<comment type="caution">
    <text evidence="2">The sequence shown here is derived from an EMBL/GenBank/DDBJ whole genome shotgun (WGS) entry which is preliminary data.</text>
</comment>
<dbReference type="AlphaFoldDB" id="A0A2T4FVG4"/>
<gene>
    <name evidence="2" type="ORF">C9382_17055</name>
</gene>
<evidence type="ECO:0000313" key="3">
    <source>
        <dbReference type="Proteomes" id="UP000240571"/>
    </source>
</evidence>
<protein>
    <submittedName>
        <fullName evidence="2">Diguanylate phosphodiesterase</fullName>
    </submittedName>
</protein>
<evidence type="ECO:0000256" key="1">
    <source>
        <dbReference type="SAM" id="Phobius"/>
    </source>
</evidence>